<sequence length="352" mass="41477">MENILKGSKMKTNQLIHLTSEKRNFLANKLTEPQRLFLIKHRRYRMQSNFLNASLSDGEKWQLYDFKVDPNVSGKLTCRCGRTLKYQYIIQDQRTKQTQKLGINHFQEHMGVPENVAKQVAKGLQEINTGIDEILVNTFLSADKPSDELIEFVRRSGNAIRYGKEFLSFIDIGLVPYRKIIQDCENRRSSMKMKRKRQKWVVPLQIDKREKTSYIFRQGNQKAPRPTQEHQNGRSKDQRLWLKHYREVQMPKAEEGLNYLDQHFDRMSFTTNPKIGKYILGFASYFMCHIGRGSHFGIEELTDFILQISYETDTSRSRAFEELLKQVQQILILFIEIGFVDIFDDQSYIVLT</sequence>
<dbReference type="EMBL" id="CP047121">
    <property type="protein sequence ID" value="QHB52110.1"/>
    <property type="molecule type" value="Genomic_DNA"/>
</dbReference>
<reference evidence="2 3" key="1">
    <citation type="submission" date="2019-12" db="EMBL/GenBank/DDBJ databases">
        <title>Lactobacillus hilgardii FLUB.</title>
        <authorList>
            <person name="Gustaw K."/>
        </authorList>
    </citation>
    <scope>NUCLEOTIDE SEQUENCE [LARGE SCALE GENOMIC DNA]</scope>
    <source>
        <strain evidence="2 3">FLUB</strain>
    </source>
</reference>
<evidence type="ECO:0000256" key="1">
    <source>
        <dbReference type="SAM" id="MobiDB-lite"/>
    </source>
</evidence>
<organism evidence="2 3">
    <name type="scientific">Lentilactobacillus hilgardii</name>
    <name type="common">Lactobacillus hilgardii</name>
    <dbReference type="NCBI Taxonomy" id="1588"/>
    <lineage>
        <taxon>Bacteria</taxon>
        <taxon>Bacillati</taxon>
        <taxon>Bacillota</taxon>
        <taxon>Bacilli</taxon>
        <taxon>Lactobacillales</taxon>
        <taxon>Lactobacillaceae</taxon>
        <taxon>Lentilactobacillus</taxon>
    </lineage>
</organism>
<name>A0A6P1E7H7_LENHI</name>
<dbReference type="Proteomes" id="UP000465035">
    <property type="component" value="Chromosome"/>
</dbReference>
<evidence type="ECO:0000313" key="2">
    <source>
        <dbReference type="EMBL" id="QHB52110.1"/>
    </source>
</evidence>
<feature type="compositionally biased region" description="Basic and acidic residues" evidence="1">
    <location>
        <begin position="227"/>
        <end position="237"/>
    </location>
</feature>
<accession>A0A6P1E7H7</accession>
<dbReference type="AlphaFoldDB" id="A0A6P1E7H7"/>
<gene>
    <name evidence="2" type="ORF">GQR93_07885</name>
</gene>
<evidence type="ECO:0000313" key="3">
    <source>
        <dbReference type="Proteomes" id="UP000465035"/>
    </source>
</evidence>
<protein>
    <submittedName>
        <fullName evidence="2">Uncharacterized protein</fullName>
    </submittedName>
</protein>
<feature type="region of interest" description="Disordered" evidence="1">
    <location>
        <begin position="217"/>
        <end position="237"/>
    </location>
</feature>
<proteinExistence type="predicted"/>